<feature type="non-terminal residue" evidence="2">
    <location>
        <position position="240"/>
    </location>
</feature>
<comment type="caution">
    <text evidence="2">The sequence shown here is derived from an EMBL/GenBank/DDBJ whole genome shotgun (WGS) entry which is preliminary data.</text>
</comment>
<dbReference type="GO" id="GO:0003697">
    <property type="term" value="F:single-stranded DNA binding"/>
    <property type="evidence" value="ECO:0007669"/>
    <property type="project" value="InterPro"/>
</dbReference>
<accession>A0A133MZL9</accession>
<evidence type="ECO:0000259" key="1">
    <source>
        <dbReference type="Pfam" id="PF08401"/>
    </source>
</evidence>
<dbReference type="EMBL" id="LRPU01000124">
    <property type="protein sequence ID" value="KXA09492.1"/>
    <property type="molecule type" value="Genomic_DNA"/>
</dbReference>
<dbReference type="AlphaFoldDB" id="A0A133MZL9"/>
<organism evidence="2 3">
    <name type="scientific">Clostridium perfringens</name>
    <dbReference type="NCBI Taxonomy" id="1502"/>
    <lineage>
        <taxon>Bacteria</taxon>
        <taxon>Bacillati</taxon>
        <taxon>Bacillota</taxon>
        <taxon>Clostridia</taxon>
        <taxon>Eubacteriales</taxon>
        <taxon>Clostridiaceae</taxon>
        <taxon>Clostridium</taxon>
    </lineage>
</organism>
<dbReference type="RefSeq" id="WP_242862256.1">
    <property type="nucleotide sequence ID" value="NZ_KQ956261.1"/>
</dbReference>
<protein>
    <recommendedName>
        <fullName evidence="1">N-terminal domain-containing protein</fullName>
    </recommendedName>
</protein>
<evidence type="ECO:0000313" key="2">
    <source>
        <dbReference type="EMBL" id="KXA09492.1"/>
    </source>
</evidence>
<name>A0A133MZL9_CLOPF</name>
<gene>
    <name evidence="2" type="ORF">HMPREF3222_02286</name>
</gene>
<proteinExistence type="predicted"/>
<reference evidence="2 3" key="1">
    <citation type="submission" date="2016-01" db="EMBL/GenBank/DDBJ databases">
        <authorList>
            <person name="Oliw E.H."/>
        </authorList>
    </citation>
    <scope>NUCLEOTIDE SEQUENCE [LARGE SCALE GENOMIC DNA]</scope>
    <source>
        <strain evidence="2 3">MJR7757A</strain>
    </source>
</reference>
<dbReference type="InterPro" id="IPR013610">
    <property type="entry name" value="ArdC_N"/>
</dbReference>
<dbReference type="Proteomes" id="UP000070646">
    <property type="component" value="Unassembled WGS sequence"/>
</dbReference>
<evidence type="ECO:0000313" key="3">
    <source>
        <dbReference type="Proteomes" id="UP000070646"/>
    </source>
</evidence>
<feature type="domain" description="N-terminal" evidence="1">
    <location>
        <begin position="24"/>
        <end position="81"/>
    </location>
</feature>
<dbReference type="Pfam" id="PF08401">
    <property type="entry name" value="ArdcN"/>
    <property type="match status" value="1"/>
</dbReference>
<dbReference type="PATRIC" id="fig|1502.174.peg.2300"/>
<sequence length="240" mass="28427">MKNQRLIEVKNIYNETNQRITSNSEEWKSFLEYYSKNSEYEYNNALLIYAQKKEHSKLLTLKEWNDLGRYVNKGVKSIAIFDKSKRKLSLKHLFDIKNTNGRYVDIPKEFEINENISTELIKSFSKKYNSEFNSINDVVSELINRNFDEFVEEFNYKNLIKDNEFTFYQILLDSVEYCLLSRLGVNDTDLDRFENISELNNIQLTIALGRLSTEISRNLLSEINTEIDLIKNLLGCYEKI</sequence>